<reference evidence="1" key="1">
    <citation type="submission" date="2020-10" db="EMBL/GenBank/DDBJ databases">
        <authorList>
            <person name="Gilroy R."/>
        </authorList>
    </citation>
    <scope>NUCLEOTIDE SEQUENCE</scope>
    <source>
        <strain evidence="1">CHK160-1198</strain>
    </source>
</reference>
<accession>A0A9D1MND0</accession>
<protein>
    <submittedName>
        <fullName evidence="1">Flavodoxin</fullName>
    </submittedName>
</protein>
<dbReference type="Proteomes" id="UP000824099">
    <property type="component" value="Unassembled WGS sequence"/>
</dbReference>
<dbReference type="Gene3D" id="3.40.50.360">
    <property type="match status" value="1"/>
</dbReference>
<comment type="caution">
    <text evidence="1">The sequence shown here is derived from an EMBL/GenBank/DDBJ whole genome shotgun (WGS) entry which is preliminary data.</text>
</comment>
<name>A0A9D1MND0_9FIRM</name>
<proteinExistence type="predicted"/>
<organism evidence="1 2">
    <name type="scientific">Candidatus Avacidaminococcus intestinavium</name>
    <dbReference type="NCBI Taxonomy" id="2840684"/>
    <lineage>
        <taxon>Bacteria</taxon>
        <taxon>Bacillati</taxon>
        <taxon>Bacillota</taxon>
        <taxon>Negativicutes</taxon>
        <taxon>Acidaminococcales</taxon>
        <taxon>Acidaminococcaceae</taxon>
        <taxon>Acidaminococcaceae incertae sedis</taxon>
        <taxon>Candidatus Avacidaminococcus</taxon>
    </lineage>
</organism>
<dbReference type="EMBL" id="DVNI01000021">
    <property type="protein sequence ID" value="HIU63685.1"/>
    <property type="molecule type" value="Genomic_DNA"/>
</dbReference>
<evidence type="ECO:0000313" key="2">
    <source>
        <dbReference type="Proteomes" id="UP000824099"/>
    </source>
</evidence>
<sequence length="129" mass="14597">MQVYYFSRTGRSKKIAEELAVRYHTRAEEITDDAKWQGVVGYLKGCYSAIKKEALPAKYKKVNSQEDLILVFPIWAGTFPPAIKTFLEREGRERVICIPTSGSSKLKDRQGFSKVIDLVGKNIVAPQEV</sequence>
<gene>
    <name evidence="1" type="ORF">IAB06_01410</name>
</gene>
<reference evidence="1" key="2">
    <citation type="journal article" date="2021" name="PeerJ">
        <title>Extensive microbial diversity within the chicken gut microbiome revealed by metagenomics and culture.</title>
        <authorList>
            <person name="Gilroy R."/>
            <person name="Ravi A."/>
            <person name="Getino M."/>
            <person name="Pursley I."/>
            <person name="Horton D.L."/>
            <person name="Alikhan N.F."/>
            <person name="Baker D."/>
            <person name="Gharbi K."/>
            <person name="Hall N."/>
            <person name="Watson M."/>
            <person name="Adriaenssens E.M."/>
            <person name="Foster-Nyarko E."/>
            <person name="Jarju S."/>
            <person name="Secka A."/>
            <person name="Antonio M."/>
            <person name="Oren A."/>
            <person name="Chaudhuri R.R."/>
            <person name="La Ragione R."/>
            <person name="Hildebrand F."/>
            <person name="Pallen M.J."/>
        </authorList>
    </citation>
    <scope>NUCLEOTIDE SEQUENCE</scope>
    <source>
        <strain evidence="1">CHK160-1198</strain>
    </source>
</reference>
<dbReference type="AlphaFoldDB" id="A0A9D1MND0"/>
<dbReference type="SUPFAM" id="SSF52218">
    <property type="entry name" value="Flavoproteins"/>
    <property type="match status" value="1"/>
</dbReference>
<dbReference type="InterPro" id="IPR029039">
    <property type="entry name" value="Flavoprotein-like_sf"/>
</dbReference>
<evidence type="ECO:0000313" key="1">
    <source>
        <dbReference type="EMBL" id="HIU63685.1"/>
    </source>
</evidence>